<dbReference type="NCBIfam" id="NF005126">
    <property type="entry name" value="PRK06563.1"/>
    <property type="match status" value="1"/>
</dbReference>
<dbReference type="STRING" id="441112.SAMN04488094_103260"/>
<dbReference type="GO" id="GO:0006635">
    <property type="term" value="P:fatty acid beta-oxidation"/>
    <property type="evidence" value="ECO:0007669"/>
    <property type="project" value="TreeGrafter"/>
</dbReference>
<proteinExistence type="inferred from homology"/>
<protein>
    <submittedName>
        <fullName evidence="3">Enoyl-CoA hydratase/carnithine racemase</fullName>
    </submittedName>
</protein>
<dbReference type="Gene3D" id="1.10.12.10">
    <property type="entry name" value="Lyase 2-enoyl-coa Hydratase, Chain A, domain 2"/>
    <property type="match status" value="1"/>
</dbReference>
<dbReference type="InterPro" id="IPR029045">
    <property type="entry name" value="ClpP/crotonase-like_dom_sf"/>
</dbReference>
<keyword evidence="4" id="KW-1185">Reference proteome</keyword>
<dbReference type="AlphaFoldDB" id="A0A1I1HRW2"/>
<name>A0A1I1HRW2_9RHOB</name>
<dbReference type="PANTHER" id="PTHR11941:SF54">
    <property type="entry name" value="ENOYL-COA HYDRATASE, MITOCHONDRIAL"/>
    <property type="match status" value="1"/>
</dbReference>
<dbReference type="CDD" id="cd06558">
    <property type="entry name" value="crotonase-like"/>
    <property type="match status" value="1"/>
</dbReference>
<gene>
    <name evidence="3" type="ORF">SAMN04488094_103260</name>
</gene>
<dbReference type="Proteomes" id="UP000198728">
    <property type="component" value="Unassembled WGS sequence"/>
</dbReference>
<dbReference type="EMBL" id="FOLG01000003">
    <property type="protein sequence ID" value="SFC26606.1"/>
    <property type="molecule type" value="Genomic_DNA"/>
</dbReference>
<evidence type="ECO:0000313" key="4">
    <source>
        <dbReference type="Proteomes" id="UP000198728"/>
    </source>
</evidence>
<dbReference type="InterPro" id="IPR001753">
    <property type="entry name" value="Enoyl-CoA_hydra/iso"/>
</dbReference>
<comment type="similarity">
    <text evidence="1">Belongs to the enoyl-CoA hydratase/isomerase family.</text>
</comment>
<dbReference type="InterPro" id="IPR014748">
    <property type="entry name" value="Enoyl-CoA_hydra_C"/>
</dbReference>
<dbReference type="OrthoDB" id="9795613at2"/>
<organism evidence="3 4">
    <name type="scientific">Tropicimonas isoalkanivorans</name>
    <dbReference type="NCBI Taxonomy" id="441112"/>
    <lineage>
        <taxon>Bacteria</taxon>
        <taxon>Pseudomonadati</taxon>
        <taxon>Pseudomonadota</taxon>
        <taxon>Alphaproteobacteria</taxon>
        <taxon>Rhodobacterales</taxon>
        <taxon>Roseobacteraceae</taxon>
        <taxon>Tropicimonas</taxon>
    </lineage>
</organism>
<dbReference type="RefSeq" id="WP_093360227.1">
    <property type="nucleotide sequence ID" value="NZ_FOLG01000003.1"/>
</dbReference>
<dbReference type="Pfam" id="PF00378">
    <property type="entry name" value="ECH_1"/>
    <property type="match status" value="1"/>
</dbReference>
<dbReference type="PANTHER" id="PTHR11941">
    <property type="entry name" value="ENOYL-COA HYDRATASE-RELATED"/>
    <property type="match status" value="1"/>
</dbReference>
<dbReference type="SUPFAM" id="SSF52096">
    <property type="entry name" value="ClpP/crotonase"/>
    <property type="match status" value="1"/>
</dbReference>
<evidence type="ECO:0000256" key="1">
    <source>
        <dbReference type="ARBA" id="ARBA00005254"/>
    </source>
</evidence>
<dbReference type="Gene3D" id="3.90.226.10">
    <property type="entry name" value="2-enoyl-CoA Hydratase, Chain A, domain 1"/>
    <property type="match status" value="1"/>
</dbReference>
<keyword evidence="2" id="KW-0456">Lyase</keyword>
<dbReference type="GO" id="GO:0016829">
    <property type="term" value="F:lyase activity"/>
    <property type="evidence" value="ECO:0007669"/>
    <property type="project" value="UniProtKB-KW"/>
</dbReference>
<evidence type="ECO:0000313" key="3">
    <source>
        <dbReference type="EMBL" id="SFC26606.1"/>
    </source>
</evidence>
<evidence type="ECO:0000256" key="2">
    <source>
        <dbReference type="ARBA" id="ARBA00023239"/>
    </source>
</evidence>
<reference evidence="3 4" key="1">
    <citation type="submission" date="2016-10" db="EMBL/GenBank/DDBJ databases">
        <authorList>
            <person name="de Groot N.N."/>
        </authorList>
    </citation>
    <scope>NUCLEOTIDE SEQUENCE [LARGE SCALE GENOMIC DNA]</scope>
    <source>
        <strain evidence="3 4">DSM 19548</strain>
    </source>
</reference>
<sequence>MTDEAPAEGRILTLRQGPLAEIVLDRPKKLNGFTPEMMRSLTAAIDAAEKDATIRVILLRANGNNFTAGLDLPKISEAWRRGESIYPEGMIDVWDLCPPYRTTPLVMAAKGICFTVGVELSLSADIVIAADDCRFGQMEVKRGIMAAGGATVRMVERAGWGNAMRYLLTGDEWDAQTALRFGFVQEITPASEVDERARVLALQIAEGSAPLAVAATRRNARTAMEQGSAAAVAQFDEIRSVLRQSEDAAEGVRSFIEKRAPQFTGR</sequence>
<accession>A0A1I1HRW2</accession>